<name>A0A9X4AZW4_9CLOT</name>
<evidence type="ECO:0000313" key="2">
    <source>
        <dbReference type="Proteomes" id="UP001141183"/>
    </source>
</evidence>
<protein>
    <submittedName>
        <fullName evidence="1">Uncharacterized protein</fullName>
    </submittedName>
</protein>
<sequence>MIDLEIVQEEVMSLINYENCYLDELPSDFDFINSIGVVSKIGDSIQDKVYRDDITLEFRLVGNKDRKIEIQKLANDFEVVLNKHYFKKSNARIIKQNAFYTSYIDEDKLNIVLQFYILNY</sequence>
<evidence type="ECO:0000313" key="1">
    <source>
        <dbReference type="EMBL" id="MDC4240050.1"/>
    </source>
</evidence>
<dbReference type="Proteomes" id="UP001141183">
    <property type="component" value="Unassembled WGS sequence"/>
</dbReference>
<accession>A0A9X4AZW4</accession>
<dbReference type="AlphaFoldDB" id="A0A9X4AZW4"/>
<comment type="caution">
    <text evidence="1">The sequence shown here is derived from an EMBL/GenBank/DDBJ whole genome shotgun (WGS) entry which is preliminary data.</text>
</comment>
<keyword evidence="2" id="KW-1185">Reference proteome</keyword>
<dbReference type="RefSeq" id="WP_272470232.1">
    <property type="nucleotide sequence ID" value="NZ_JAMRYU010000006.1"/>
</dbReference>
<organism evidence="1 2">
    <name type="scientific">Clostridium tertium</name>
    <dbReference type="NCBI Taxonomy" id="1559"/>
    <lineage>
        <taxon>Bacteria</taxon>
        <taxon>Bacillati</taxon>
        <taxon>Bacillota</taxon>
        <taxon>Clostridia</taxon>
        <taxon>Eubacteriales</taxon>
        <taxon>Clostridiaceae</taxon>
        <taxon>Clostridium</taxon>
    </lineage>
</organism>
<reference evidence="1" key="1">
    <citation type="submission" date="2022-05" db="EMBL/GenBank/DDBJ databases">
        <title>Draft genome sequence of Clostridium tertium strain CP3 isolated from Peru.</title>
        <authorList>
            <person name="Hurtado R."/>
            <person name="Lima L."/>
            <person name="Sousa T."/>
            <person name="Jaiswal A.K."/>
            <person name="Tiwari S."/>
            <person name="Maturrano L."/>
            <person name="Brenig B."/>
            <person name="Azevedo V."/>
        </authorList>
    </citation>
    <scope>NUCLEOTIDE SEQUENCE</scope>
    <source>
        <strain evidence="1">CP3</strain>
    </source>
</reference>
<gene>
    <name evidence="1" type="ORF">NE398_07725</name>
</gene>
<proteinExistence type="predicted"/>
<dbReference type="EMBL" id="JAMRYU010000006">
    <property type="protein sequence ID" value="MDC4240050.1"/>
    <property type="molecule type" value="Genomic_DNA"/>
</dbReference>